<comment type="similarity">
    <text evidence="2">Belongs to the MscS (TC 1.A.23) family.</text>
</comment>
<dbReference type="InterPro" id="IPR011014">
    <property type="entry name" value="MscS_channel_TM-2"/>
</dbReference>
<dbReference type="InterPro" id="IPR011066">
    <property type="entry name" value="MscS_channel_C_sf"/>
</dbReference>
<evidence type="ECO:0000259" key="10">
    <source>
        <dbReference type="Pfam" id="PF00924"/>
    </source>
</evidence>
<dbReference type="Gene3D" id="3.30.70.100">
    <property type="match status" value="1"/>
</dbReference>
<sequence length="870" mass="92645">MAARNGPIPVPQPAPGRGILLLLAMLLALFGAFQAFAQQPAADPSSPRARLDAIRYELTQIEATLAAPTASEAELQRQRMRLQPSLDQLRQLIDEQAPRVEQAKIRLDQLGPKPDASAPPESAEVLREREARTKAFADADETMKIARAAFLQAEQLQTAIGDRRRALFTQALFAAGPSVLSPDMWGNALSTVPEDLRASGYIFGGWLSGFSDAMSSVRGGLILLAFGGALLLYYLRRRYLPRFKARFSNAQSGDSLHCLYIALAHVVAGAAPPALASWLIYAALNTAGLLPPRIQPVVAAIVAGLAVVAFIQALLDALFAPSQPHRRLVSVMDRTAFTVVWLGTSLAAVLAVSKVLEAWLTAIAAGLAVSIILRSILVVVFAVTLVVGLYRLRDNEEIEEEACLGPYVAVEGASLGPIRILGWIIGLTLSLAVLGGYVIFASFLMEQVIWIAMVACSVLLTYQLVDQGIPHAMTGKGRLALTLKAGLGIRAHTLEKIAVITAGVLKLMLVVIAFLLILAPWGLESTDFFTSLRAAFFGFQVGGVTISLSSIIFSGLLFAAGLTATRSLQGWLEVKFLPTTQLDTGLRNSITTAAGYVGYLAAVALAVSALGLSFERLTLVASALSVGIGFGLQSVVSNFVSGLILLWERPIRVGDQVVVGDAEGIVKKINVRSTEIATFDRSSVIVPNSNLVSGVVRNRVRNDRTGRILISLSVPRSLDAGEVRAMLNEVANAHGDVMQKPPPAILFKKIGTATMDFDLVCVVADVDIVGRVTSDLNFAIHKRLTEMEPAAGTPELLVKGLEGVEQSLGSIAAAVTREAASPPRLPPEAKPAPARSRRRPGPPLEEEESEAAPAPPPPAPPEPAKDDSKE</sequence>
<dbReference type="InterPro" id="IPR023408">
    <property type="entry name" value="MscS_beta-dom_sf"/>
</dbReference>
<dbReference type="Gene3D" id="1.10.287.1260">
    <property type="match status" value="1"/>
</dbReference>
<feature type="region of interest" description="Disordered" evidence="7">
    <location>
        <begin position="106"/>
        <end position="126"/>
    </location>
</feature>
<feature type="transmembrane region" description="Helical" evidence="8">
    <location>
        <begin position="336"/>
        <end position="356"/>
    </location>
</feature>
<dbReference type="PANTHER" id="PTHR30347:SF9">
    <property type="entry name" value="MINICONDUCTANCE MECHANOSENSITIVE CHANNEL MSCM"/>
    <property type="match status" value="1"/>
</dbReference>
<evidence type="ECO:0000313" key="13">
    <source>
        <dbReference type="EMBL" id="MFC5506477.1"/>
    </source>
</evidence>
<evidence type="ECO:0000256" key="2">
    <source>
        <dbReference type="ARBA" id="ARBA00008017"/>
    </source>
</evidence>
<feature type="region of interest" description="Disordered" evidence="7">
    <location>
        <begin position="816"/>
        <end position="870"/>
    </location>
</feature>
<dbReference type="InterPro" id="IPR010920">
    <property type="entry name" value="LSM_dom_sf"/>
</dbReference>
<dbReference type="Pfam" id="PF21082">
    <property type="entry name" value="MS_channel_3rd"/>
    <property type="match status" value="1"/>
</dbReference>
<feature type="transmembrane region" description="Helical" evidence="8">
    <location>
        <begin position="217"/>
        <end position="235"/>
    </location>
</feature>
<dbReference type="RefSeq" id="WP_066719973.1">
    <property type="nucleotide sequence ID" value="NZ_JBHSLU010000045.1"/>
</dbReference>
<evidence type="ECO:0000256" key="3">
    <source>
        <dbReference type="ARBA" id="ARBA00022475"/>
    </source>
</evidence>
<dbReference type="Gene3D" id="2.30.30.60">
    <property type="match status" value="1"/>
</dbReference>
<dbReference type="InterPro" id="IPR006685">
    <property type="entry name" value="MscS_channel_2nd"/>
</dbReference>
<feature type="domain" description="Mechanosensitive ion channel MscS C-terminal" evidence="12">
    <location>
        <begin position="710"/>
        <end position="787"/>
    </location>
</feature>
<dbReference type="EMBL" id="JBHSLU010000045">
    <property type="protein sequence ID" value="MFC5506477.1"/>
    <property type="molecule type" value="Genomic_DNA"/>
</dbReference>
<feature type="transmembrane region" description="Helical" evidence="8">
    <location>
        <begin position="447"/>
        <end position="465"/>
    </location>
</feature>
<comment type="caution">
    <text evidence="13">The sequence shown here is derived from an EMBL/GenBank/DDBJ whole genome shotgun (WGS) entry which is preliminary data.</text>
</comment>
<keyword evidence="4 8" id="KW-0812">Transmembrane</keyword>
<feature type="transmembrane region" description="Helical" evidence="8">
    <location>
        <begin position="535"/>
        <end position="559"/>
    </location>
</feature>
<dbReference type="InterPro" id="IPR006686">
    <property type="entry name" value="MscS_channel_CS"/>
</dbReference>
<protein>
    <submittedName>
        <fullName evidence="13">DUF3772 domain-containing protein</fullName>
    </submittedName>
</protein>
<feature type="transmembrane region" description="Helical" evidence="8">
    <location>
        <begin position="256"/>
        <end position="281"/>
    </location>
</feature>
<feature type="compositionally biased region" description="Pro residues" evidence="7">
    <location>
        <begin position="853"/>
        <end position="862"/>
    </location>
</feature>
<evidence type="ECO:0000259" key="12">
    <source>
        <dbReference type="Pfam" id="PF21082"/>
    </source>
</evidence>
<feature type="signal peptide" evidence="9">
    <location>
        <begin position="1"/>
        <end position="37"/>
    </location>
</feature>
<feature type="transmembrane region" description="Helical" evidence="8">
    <location>
        <begin position="420"/>
        <end position="441"/>
    </location>
</feature>
<feature type="domain" description="DUF3772" evidence="11">
    <location>
        <begin position="144"/>
        <end position="199"/>
    </location>
</feature>
<keyword evidence="14" id="KW-1185">Reference proteome</keyword>
<dbReference type="InterPro" id="IPR049278">
    <property type="entry name" value="MS_channel_C"/>
</dbReference>
<evidence type="ECO:0000256" key="6">
    <source>
        <dbReference type="ARBA" id="ARBA00023136"/>
    </source>
</evidence>
<gene>
    <name evidence="13" type="ORF">ACFPN9_14555</name>
</gene>
<dbReference type="InterPro" id="IPR022249">
    <property type="entry name" value="DUF3772"/>
</dbReference>
<dbReference type="Pfam" id="PF00924">
    <property type="entry name" value="MS_channel_2nd"/>
    <property type="match status" value="1"/>
</dbReference>
<dbReference type="Pfam" id="PF12607">
    <property type="entry name" value="DUF3772"/>
    <property type="match status" value="1"/>
</dbReference>
<keyword evidence="5 8" id="KW-1133">Transmembrane helix</keyword>
<evidence type="ECO:0000313" key="14">
    <source>
        <dbReference type="Proteomes" id="UP001596060"/>
    </source>
</evidence>
<dbReference type="InterPro" id="IPR052702">
    <property type="entry name" value="MscS-like_channel"/>
</dbReference>
<name>A0ABW0P462_9HYPH</name>
<feature type="transmembrane region" description="Helical" evidence="8">
    <location>
        <begin position="620"/>
        <end position="647"/>
    </location>
</feature>
<evidence type="ECO:0000256" key="4">
    <source>
        <dbReference type="ARBA" id="ARBA00022692"/>
    </source>
</evidence>
<keyword evidence="3" id="KW-1003">Cell membrane</keyword>
<dbReference type="SUPFAM" id="SSF82689">
    <property type="entry name" value="Mechanosensitive channel protein MscS (YggB), C-terminal domain"/>
    <property type="match status" value="1"/>
</dbReference>
<feature type="transmembrane region" description="Helical" evidence="8">
    <location>
        <begin position="497"/>
        <end position="523"/>
    </location>
</feature>
<evidence type="ECO:0000256" key="5">
    <source>
        <dbReference type="ARBA" id="ARBA00022989"/>
    </source>
</evidence>
<feature type="domain" description="Mechanosensitive ion channel MscS" evidence="10">
    <location>
        <begin position="635"/>
        <end position="698"/>
    </location>
</feature>
<comment type="subcellular location">
    <subcellularLocation>
        <location evidence="1">Cell membrane</location>
        <topology evidence="1">Multi-pass membrane protein</topology>
    </subcellularLocation>
</comment>
<dbReference type="Proteomes" id="UP001596060">
    <property type="component" value="Unassembled WGS sequence"/>
</dbReference>
<keyword evidence="6 8" id="KW-0472">Membrane</keyword>
<dbReference type="SUPFAM" id="SSF82861">
    <property type="entry name" value="Mechanosensitive channel protein MscS (YggB), transmembrane region"/>
    <property type="match status" value="1"/>
</dbReference>
<evidence type="ECO:0000256" key="9">
    <source>
        <dbReference type="SAM" id="SignalP"/>
    </source>
</evidence>
<reference evidence="14" key="1">
    <citation type="journal article" date="2019" name="Int. J. Syst. Evol. Microbiol.">
        <title>The Global Catalogue of Microorganisms (GCM) 10K type strain sequencing project: providing services to taxonomists for standard genome sequencing and annotation.</title>
        <authorList>
            <consortium name="The Broad Institute Genomics Platform"/>
            <consortium name="The Broad Institute Genome Sequencing Center for Infectious Disease"/>
            <person name="Wu L."/>
            <person name="Ma J."/>
        </authorList>
    </citation>
    <scope>NUCLEOTIDE SEQUENCE [LARGE SCALE GENOMIC DNA]</scope>
    <source>
        <strain evidence="14">CCUG 43117</strain>
    </source>
</reference>
<dbReference type="SUPFAM" id="SSF50182">
    <property type="entry name" value="Sm-like ribonucleoproteins"/>
    <property type="match status" value="1"/>
</dbReference>
<evidence type="ECO:0000259" key="11">
    <source>
        <dbReference type="Pfam" id="PF12607"/>
    </source>
</evidence>
<evidence type="ECO:0000256" key="7">
    <source>
        <dbReference type="SAM" id="MobiDB-lite"/>
    </source>
</evidence>
<keyword evidence="9" id="KW-0732">Signal</keyword>
<proteinExistence type="inferred from homology"/>
<feature type="chain" id="PRO_5046203160" evidence="9">
    <location>
        <begin position="38"/>
        <end position="870"/>
    </location>
</feature>
<feature type="transmembrane region" description="Helical" evidence="8">
    <location>
        <begin position="362"/>
        <end position="390"/>
    </location>
</feature>
<feature type="transmembrane region" description="Helical" evidence="8">
    <location>
        <begin position="596"/>
        <end position="614"/>
    </location>
</feature>
<accession>A0ABW0P462</accession>
<organism evidence="13 14">
    <name type="scientific">Bosea massiliensis</name>
    <dbReference type="NCBI Taxonomy" id="151419"/>
    <lineage>
        <taxon>Bacteria</taxon>
        <taxon>Pseudomonadati</taxon>
        <taxon>Pseudomonadota</taxon>
        <taxon>Alphaproteobacteria</taxon>
        <taxon>Hyphomicrobiales</taxon>
        <taxon>Boseaceae</taxon>
        <taxon>Bosea</taxon>
    </lineage>
</organism>
<dbReference type="PROSITE" id="PS01246">
    <property type="entry name" value="UPF0003"/>
    <property type="match status" value="1"/>
</dbReference>
<evidence type="ECO:0000256" key="8">
    <source>
        <dbReference type="SAM" id="Phobius"/>
    </source>
</evidence>
<feature type="transmembrane region" description="Helical" evidence="8">
    <location>
        <begin position="293"/>
        <end position="315"/>
    </location>
</feature>
<evidence type="ECO:0000256" key="1">
    <source>
        <dbReference type="ARBA" id="ARBA00004651"/>
    </source>
</evidence>
<dbReference type="PANTHER" id="PTHR30347">
    <property type="entry name" value="POTASSIUM CHANNEL RELATED"/>
    <property type="match status" value="1"/>
</dbReference>